<feature type="compositionally biased region" description="Polar residues" evidence="4">
    <location>
        <begin position="149"/>
        <end position="168"/>
    </location>
</feature>
<dbReference type="EMBL" id="JBFDAA010000012">
    <property type="protein sequence ID" value="KAL1123205.1"/>
    <property type="molecule type" value="Genomic_DNA"/>
</dbReference>
<feature type="region of interest" description="Disordered" evidence="4">
    <location>
        <begin position="1"/>
        <end position="120"/>
    </location>
</feature>
<evidence type="ECO:0000256" key="4">
    <source>
        <dbReference type="SAM" id="MobiDB-lite"/>
    </source>
</evidence>
<comment type="caution">
    <text evidence="6">The sequence shown here is derived from an EMBL/GenBank/DDBJ whole genome shotgun (WGS) entry which is preliminary data.</text>
</comment>
<dbReference type="AlphaFoldDB" id="A0ABD0Y754"/>
<evidence type="ECO:0000313" key="6">
    <source>
        <dbReference type="EMBL" id="KAL1123205.1"/>
    </source>
</evidence>
<comment type="subcellular location">
    <subcellularLocation>
        <location evidence="1">Nucleus</location>
    </subcellularLocation>
</comment>
<dbReference type="InterPro" id="IPR006773">
    <property type="entry name" value="Rpn13/ADRM1"/>
</dbReference>
<feature type="compositionally biased region" description="Low complexity" evidence="4">
    <location>
        <begin position="103"/>
        <end position="115"/>
    </location>
</feature>
<dbReference type="Pfam" id="PF16550">
    <property type="entry name" value="RPN13_C"/>
    <property type="match status" value="1"/>
</dbReference>
<feature type="compositionally biased region" description="Low complexity" evidence="4">
    <location>
        <begin position="57"/>
        <end position="67"/>
    </location>
</feature>
<organism evidence="6 7">
    <name type="scientific">Ranatra chinensis</name>
    <dbReference type="NCBI Taxonomy" id="642074"/>
    <lineage>
        <taxon>Eukaryota</taxon>
        <taxon>Metazoa</taxon>
        <taxon>Ecdysozoa</taxon>
        <taxon>Arthropoda</taxon>
        <taxon>Hexapoda</taxon>
        <taxon>Insecta</taxon>
        <taxon>Pterygota</taxon>
        <taxon>Neoptera</taxon>
        <taxon>Paraneoptera</taxon>
        <taxon>Hemiptera</taxon>
        <taxon>Heteroptera</taxon>
        <taxon>Panheteroptera</taxon>
        <taxon>Nepomorpha</taxon>
        <taxon>Nepidae</taxon>
        <taxon>Ranatrinae</taxon>
        <taxon>Ranatra</taxon>
    </lineage>
</organism>
<dbReference type="InterPro" id="IPR038108">
    <property type="entry name" value="RPN13_DEUBAD_sf"/>
</dbReference>
<evidence type="ECO:0000256" key="3">
    <source>
        <dbReference type="ARBA" id="ARBA00023242"/>
    </source>
</evidence>
<gene>
    <name evidence="6" type="ORF">AAG570_002292</name>
</gene>
<feature type="compositionally biased region" description="Polar residues" evidence="4">
    <location>
        <begin position="72"/>
        <end position="81"/>
    </location>
</feature>
<name>A0ABD0Y754_9HEMI</name>
<evidence type="ECO:0000313" key="7">
    <source>
        <dbReference type="Proteomes" id="UP001558652"/>
    </source>
</evidence>
<dbReference type="InterPro" id="IPR032368">
    <property type="entry name" value="RPN13_DEUBAD"/>
</dbReference>
<reference evidence="6 7" key="1">
    <citation type="submission" date="2024-07" db="EMBL/GenBank/DDBJ databases">
        <title>Chromosome-level genome assembly of the water stick insect Ranatra chinensis (Heteroptera: Nepidae).</title>
        <authorList>
            <person name="Liu X."/>
        </authorList>
    </citation>
    <scope>NUCLEOTIDE SEQUENCE [LARGE SCALE GENOMIC DNA]</scope>
    <source>
        <strain evidence="6">Cailab_2021Rc</strain>
        <tissue evidence="6">Muscle</tissue>
    </source>
</reference>
<sequence length="249" mass="26372">MASKRQNMFHKNKTQETTENVNFSRPSTSQSPRSGGSSSGGNSTTAVATPPQPSTPAAPNNTPSTPVVASKPGSTPSAPTKQNRHAPIQLSHLQSYLSGLGVQNQGQGSASSGQQVDLSSSITTESLQAILNDPGLVRELQRHLPSLGSDASQQEQLRSTLASPQFQQASQLGPVVSQFEVGADAVSAANQGNMEEFVRALQAATISSGSGQEDKKKEEETPKKSDSSTDEKKKKKKKPNEEEDMEEDN</sequence>
<dbReference type="PANTHER" id="PTHR12225:SF0">
    <property type="entry name" value="PROTEASOMAL UBIQUITIN RECEPTOR ADRM1"/>
    <property type="match status" value="1"/>
</dbReference>
<accession>A0ABD0Y754</accession>
<feature type="compositionally biased region" description="Basic and acidic residues" evidence="4">
    <location>
        <begin position="212"/>
        <end position="232"/>
    </location>
</feature>
<dbReference type="GO" id="GO:0005634">
    <property type="term" value="C:nucleus"/>
    <property type="evidence" value="ECO:0007669"/>
    <property type="project" value="UniProtKB-SubCell"/>
</dbReference>
<dbReference type="InterPro" id="IPR044867">
    <property type="entry name" value="DEUBAD_dom"/>
</dbReference>
<keyword evidence="3" id="KW-0539">Nucleus</keyword>
<dbReference type="Gene3D" id="1.10.2020.20">
    <property type="match status" value="1"/>
</dbReference>
<comment type="similarity">
    <text evidence="2">Belongs to the ADRM1 family.</text>
</comment>
<protein>
    <recommendedName>
        <fullName evidence="5">DEUBAD domain-containing protein</fullName>
    </recommendedName>
</protein>
<feature type="region of interest" description="Disordered" evidence="4">
    <location>
        <begin position="141"/>
        <end position="168"/>
    </location>
</feature>
<feature type="region of interest" description="Disordered" evidence="4">
    <location>
        <begin position="200"/>
        <end position="249"/>
    </location>
</feature>
<dbReference type="Proteomes" id="UP001558652">
    <property type="component" value="Unassembled WGS sequence"/>
</dbReference>
<evidence type="ECO:0000256" key="2">
    <source>
        <dbReference type="ARBA" id="ARBA00009216"/>
    </source>
</evidence>
<evidence type="ECO:0000259" key="5">
    <source>
        <dbReference type="PROSITE" id="PS51916"/>
    </source>
</evidence>
<evidence type="ECO:0000256" key="1">
    <source>
        <dbReference type="ARBA" id="ARBA00004123"/>
    </source>
</evidence>
<keyword evidence="7" id="KW-1185">Reference proteome</keyword>
<dbReference type="PANTHER" id="PTHR12225">
    <property type="entry name" value="ADHESION REGULATING MOLECULE 1 110 KDA CELL MEMBRANE GLYCOPROTEIN"/>
    <property type="match status" value="1"/>
</dbReference>
<feature type="domain" description="DEUBAD" evidence="5">
    <location>
        <begin position="109"/>
        <end position="228"/>
    </location>
</feature>
<proteinExistence type="inferred from homology"/>
<dbReference type="PROSITE" id="PS51916">
    <property type="entry name" value="DEUBAD"/>
    <property type="match status" value="1"/>
</dbReference>
<feature type="compositionally biased region" description="Low complexity" evidence="4">
    <location>
        <begin position="24"/>
        <end position="49"/>
    </location>
</feature>